<dbReference type="GO" id="GO:0070181">
    <property type="term" value="F:small ribosomal subunit rRNA binding"/>
    <property type="evidence" value="ECO:0007669"/>
    <property type="project" value="TreeGrafter"/>
</dbReference>
<dbReference type="PANTHER" id="PTHR33398:SF1">
    <property type="entry name" value="SMALL RIBOSOMAL SUBUNIT PROTEIN BS20C"/>
    <property type="match status" value="1"/>
</dbReference>
<dbReference type="InterPro" id="IPR036510">
    <property type="entry name" value="Ribosomal_bS20_sf"/>
</dbReference>
<proteinExistence type="inferred from homology"/>
<evidence type="ECO:0000256" key="4">
    <source>
        <dbReference type="ARBA" id="ARBA00022884"/>
    </source>
</evidence>
<dbReference type="Pfam" id="PF01649">
    <property type="entry name" value="Ribosomal_S20p"/>
    <property type="match status" value="1"/>
</dbReference>
<feature type="region of interest" description="Disordered" evidence="7">
    <location>
        <begin position="1"/>
        <end position="26"/>
    </location>
</feature>
<dbReference type="Proteomes" id="UP001174909">
    <property type="component" value="Unassembled WGS sequence"/>
</dbReference>
<dbReference type="AlphaFoldDB" id="A0AA35TFS3"/>
<evidence type="ECO:0000313" key="9">
    <source>
        <dbReference type="Proteomes" id="UP001174909"/>
    </source>
</evidence>
<accession>A0AA35TFS3</accession>
<evidence type="ECO:0000256" key="5">
    <source>
        <dbReference type="ARBA" id="ARBA00022980"/>
    </source>
</evidence>
<dbReference type="InterPro" id="IPR002583">
    <property type="entry name" value="Ribosomal_bS20"/>
</dbReference>
<keyword evidence="6" id="KW-0687">Ribonucleoprotein</keyword>
<evidence type="ECO:0000256" key="6">
    <source>
        <dbReference type="ARBA" id="ARBA00023274"/>
    </source>
</evidence>
<gene>
    <name evidence="8" type="ORF">GBAR_LOCUS26060</name>
</gene>
<protein>
    <submittedName>
        <fullName evidence="8">30S ribosomal protein S20</fullName>
    </submittedName>
</protein>
<evidence type="ECO:0000313" key="8">
    <source>
        <dbReference type="EMBL" id="CAI8047162.1"/>
    </source>
</evidence>
<organism evidence="8 9">
    <name type="scientific">Geodia barretti</name>
    <name type="common">Barrett's horny sponge</name>
    <dbReference type="NCBI Taxonomy" id="519541"/>
    <lineage>
        <taxon>Eukaryota</taxon>
        <taxon>Metazoa</taxon>
        <taxon>Porifera</taxon>
        <taxon>Demospongiae</taxon>
        <taxon>Heteroscleromorpha</taxon>
        <taxon>Tetractinellida</taxon>
        <taxon>Astrophorina</taxon>
        <taxon>Geodiidae</taxon>
        <taxon>Geodia</taxon>
    </lineage>
</organism>
<dbReference type="SUPFAM" id="SSF46992">
    <property type="entry name" value="Ribosomal protein S20"/>
    <property type="match status" value="1"/>
</dbReference>
<evidence type="ECO:0000256" key="3">
    <source>
        <dbReference type="ARBA" id="ARBA00022730"/>
    </source>
</evidence>
<dbReference type="EMBL" id="CASHTH010003616">
    <property type="protein sequence ID" value="CAI8047162.1"/>
    <property type="molecule type" value="Genomic_DNA"/>
</dbReference>
<comment type="function">
    <text evidence="1">Binds directly to 16S ribosomal RNA.</text>
</comment>
<evidence type="ECO:0000256" key="1">
    <source>
        <dbReference type="ARBA" id="ARBA00003134"/>
    </source>
</evidence>
<keyword evidence="4" id="KW-0694">RNA-binding</keyword>
<evidence type="ECO:0000256" key="2">
    <source>
        <dbReference type="ARBA" id="ARBA00007634"/>
    </source>
</evidence>
<keyword evidence="3" id="KW-0699">rRNA-binding</keyword>
<dbReference type="FunFam" id="1.20.58.110:FF:000001">
    <property type="entry name" value="30S ribosomal protein S20"/>
    <property type="match status" value="1"/>
</dbReference>
<dbReference type="NCBIfam" id="TIGR00029">
    <property type="entry name" value="S20"/>
    <property type="match status" value="1"/>
</dbReference>
<comment type="similarity">
    <text evidence="2">Belongs to the bacterial ribosomal protein bS20 family.</text>
</comment>
<feature type="compositionally biased region" description="Basic residues" evidence="7">
    <location>
        <begin position="1"/>
        <end position="11"/>
    </location>
</feature>
<dbReference type="HAMAP" id="MF_00500">
    <property type="entry name" value="Ribosomal_bS20"/>
    <property type="match status" value="1"/>
</dbReference>
<dbReference type="GO" id="GO:0005829">
    <property type="term" value="C:cytosol"/>
    <property type="evidence" value="ECO:0007669"/>
    <property type="project" value="TreeGrafter"/>
</dbReference>
<dbReference type="GO" id="GO:0003735">
    <property type="term" value="F:structural constituent of ribosome"/>
    <property type="evidence" value="ECO:0007669"/>
    <property type="project" value="InterPro"/>
</dbReference>
<dbReference type="PANTHER" id="PTHR33398">
    <property type="entry name" value="30S RIBOSOMAL PROTEIN S20"/>
    <property type="match status" value="1"/>
</dbReference>
<comment type="caution">
    <text evidence="8">The sequence shown here is derived from an EMBL/GenBank/DDBJ whole genome shotgun (WGS) entry which is preliminary data.</text>
</comment>
<dbReference type="GO" id="GO:0015935">
    <property type="term" value="C:small ribosomal subunit"/>
    <property type="evidence" value="ECO:0007669"/>
    <property type="project" value="TreeGrafter"/>
</dbReference>
<keyword evidence="9" id="KW-1185">Reference proteome</keyword>
<evidence type="ECO:0000256" key="7">
    <source>
        <dbReference type="SAM" id="MobiDB-lite"/>
    </source>
</evidence>
<keyword evidence="5 8" id="KW-0689">Ribosomal protein</keyword>
<reference evidence="8" key="1">
    <citation type="submission" date="2023-03" db="EMBL/GenBank/DDBJ databases">
        <authorList>
            <person name="Steffen K."/>
            <person name="Cardenas P."/>
        </authorList>
    </citation>
    <scope>NUCLEOTIDE SEQUENCE</scope>
</reference>
<name>A0AA35TFS3_GEOBA</name>
<sequence length="86" mass="9806">MAHSKSAKKRVRQSEEQRIRTRHHRSRLRTAIKSLRAAVAAGDQETSQQKLPETIALLDRMASRRVLHRNAAARTKSRLSRLVAKA</sequence>
<dbReference type="Gene3D" id="1.20.58.110">
    <property type="entry name" value="Ribosomal protein S20"/>
    <property type="match status" value="1"/>
</dbReference>
<dbReference type="GO" id="GO:0006412">
    <property type="term" value="P:translation"/>
    <property type="evidence" value="ECO:0007669"/>
    <property type="project" value="InterPro"/>
</dbReference>